<reference evidence="1" key="2">
    <citation type="submission" date="2021-02" db="EMBL/GenBank/DDBJ databases">
        <title>Aspergillus puulaauensis MK2 genome sequence.</title>
        <authorList>
            <person name="Futagami T."/>
            <person name="Mori K."/>
            <person name="Kadooka C."/>
            <person name="Tanaka T."/>
        </authorList>
    </citation>
    <scope>NUCLEOTIDE SEQUENCE</scope>
    <source>
        <strain evidence="1">MK2</strain>
    </source>
</reference>
<evidence type="ECO:0000313" key="1">
    <source>
        <dbReference type="EMBL" id="BCS26758.1"/>
    </source>
</evidence>
<dbReference type="AlphaFoldDB" id="A0A7R7XTT9"/>
<evidence type="ECO:0000313" key="2">
    <source>
        <dbReference type="Proteomes" id="UP000654913"/>
    </source>
</evidence>
<proteinExistence type="predicted"/>
<keyword evidence="2" id="KW-1185">Reference proteome</keyword>
<dbReference type="GeneID" id="64976763"/>
<protein>
    <submittedName>
        <fullName evidence="1">Uncharacterized protein</fullName>
    </submittedName>
</protein>
<dbReference type="RefSeq" id="XP_041558952.1">
    <property type="nucleotide sequence ID" value="XM_041706580.1"/>
</dbReference>
<dbReference type="EMBL" id="AP024447">
    <property type="protein sequence ID" value="BCS26758.1"/>
    <property type="molecule type" value="Genomic_DNA"/>
</dbReference>
<dbReference type="Proteomes" id="UP000654913">
    <property type="component" value="Chromosome 5"/>
</dbReference>
<reference evidence="1" key="1">
    <citation type="submission" date="2021-01" db="EMBL/GenBank/DDBJ databases">
        <authorList>
            <consortium name="Aspergillus puulaauensis MK2 genome sequencing consortium"/>
            <person name="Kazuki M."/>
            <person name="Futagami T."/>
        </authorList>
    </citation>
    <scope>NUCLEOTIDE SEQUENCE</scope>
    <source>
        <strain evidence="1">MK2</strain>
    </source>
</reference>
<sequence>MENGSQLRVAMMDRGMQIISYTTQLPLISPKSSNPVTIGLDVSEIRFVARDVIIFLRLIEISVFDELLSTQDSDLGIVPLDMGLYIGLCKG</sequence>
<name>A0A7R7XTT9_9EURO</name>
<dbReference type="KEGG" id="apuu:APUU_51469A"/>
<gene>
    <name evidence="1" type="ORF">APUU_51469A</name>
</gene>
<organism evidence="1 2">
    <name type="scientific">Aspergillus puulaauensis</name>
    <dbReference type="NCBI Taxonomy" id="1220207"/>
    <lineage>
        <taxon>Eukaryota</taxon>
        <taxon>Fungi</taxon>
        <taxon>Dikarya</taxon>
        <taxon>Ascomycota</taxon>
        <taxon>Pezizomycotina</taxon>
        <taxon>Eurotiomycetes</taxon>
        <taxon>Eurotiomycetidae</taxon>
        <taxon>Eurotiales</taxon>
        <taxon>Aspergillaceae</taxon>
        <taxon>Aspergillus</taxon>
    </lineage>
</organism>
<accession>A0A7R7XTT9</accession>